<accession>A0A4R2GLI5</accession>
<evidence type="ECO:0000256" key="1">
    <source>
        <dbReference type="RuleBase" id="RU364089"/>
    </source>
</evidence>
<comment type="similarity">
    <text evidence="1">Belongs to the peptidase C69 family.</text>
</comment>
<dbReference type="AlphaFoldDB" id="A0A4R2GLI5"/>
<evidence type="ECO:0000313" key="2">
    <source>
        <dbReference type="EMBL" id="TCO09178.1"/>
    </source>
</evidence>
<keyword evidence="3" id="KW-1185">Reference proteome</keyword>
<dbReference type="InterPro" id="IPR005322">
    <property type="entry name" value="Peptidase_C69"/>
</dbReference>
<comment type="caution">
    <text evidence="2">The sequence shown here is derived from an EMBL/GenBank/DDBJ whole genome shotgun (WGS) entry which is preliminary data.</text>
</comment>
<dbReference type="Pfam" id="PF03577">
    <property type="entry name" value="Peptidase_C69"/>
    <property type="match status" value="1"/>
</dbReference>
<reference evidence="2 3" key="1">
    <citation type="submission" date="2019-03" db="EMBL/GenBank/DDBJ databases">
        <title>Genomic Encyclopedia of Type Strains, Phase IV (KMG-IV): sequencing the most valuable type-strain genomes for metagenomic binning, comparative biology and taxonomic classification.</title>
        <authorList>
            <person name="Goeker M."/>
        </authorList>
    </citation>
    <scope>NUCLEOTIDE SEQUENCE [LARGE SCALE GENOMIC DNA]</scope>
    <source>
        <strain evidence="2 3">DSM 24179</strain>
    </source>
</reference>
<dbReference type="GO" id="GO:0006508">
    <property type="term" value="P:proteolysis"/>
    <property type="evidence" value="ECO:0007669"/>
    <property type="project" value="UniProtKB-KW"/>
</dbReference>
<name>A0A4R2GLI5_9BACT</name>
<proteinExistence type="inferred from homology"/>
<dbReference type="Gene3D" id="3.60.60.10">
    <property type="entry name" value="Penicillin V Acylase, Chain A"/>
    <property type="match status" value="1"/>
</dbReference>
<evidence type="ECO:0000313" key="3">
    <source>
        <dbReference type="Proteomes" id="UP000295221"/>
    </source>
</evidence>
<dbReference type="GO" id="GO:0016805">
    <property type="term" value="F:dipeptidase activity"/>
    <property type="evidence" value="ECO:0007669"/>
    <property type="project" value="UniProtKB-KW"/>
</dbReference>
<dbReference type="OrthoDB" id="1109933at2"/>
<keyword evidence="1" id="KW-0224">Dipeptidase</keyword>
<comment type="catalytic activity">
    <reaction evidence="1">
        <text>an L-aminoacyl-L-amino acid + H2O = 2 an L-alpha-amino acid</text>
        <dbReference type="Rhea" id="RHEA:48940"/>
        <dbReference type="ChEBI" id="CHEBI:15377"/>
        <dbReference type="ChEBI" id="CHEBI:59869"/>
        <dbReference type="ChEBI" id="CHEBI:77460"/>
    </reaction>
</comment>
<gene>
    <name evidence="2" type="ORF">EV194_10389</name>
</gene>
<dbReference type="EMBL" id="SLWK01000003">
    <property type="protein sequence ID" value="TCO09178.1"/>
    <property type="molecule type" value="Genomic_DNA"/>
</dbReference>
<keyword evidence="1" id="KW-0645">Protease</keyword>
<dbReference type="Proteomes" id="UP000295221">
    <property type="component" value="Unassembled WGS sequence"/>
</dbReference>
<dbReference type="PANTHER" id="PTHR12994">
    <property type="entry name" value="SECERNIN"/>
    <property type="match status" value="1"/>
</dbReference>
<dbReference type="PANTHER" id="PTHR12994:SF17">
    <property type="entry name" value="LD30995P"/>
    <property type="match status" value="1"/>
</dbReference>
<dbReference type="GO" id="GO:0070004">
    <property type="term" value="F:cysteine-type exopeptidase activity"/>
    <property type="evidence" value="ECO:0007669"/>
    <property type="project" value="InterPro"/>
</dbReference>
<dbReference type="RefSeq" id="WP_132433019.1">
    <property type="nucleotide sequence ID" value="NZ_SLWK01000003.1"/>
</dbReference>
<dbReference type="EC" id="3.4.-.-" evidence="1"/>
<sequence length="451" mass="51285">MIKSILFFLLIFTSLPLMGGELVTIVVTNNASSDGSTIVAQFNIDNGFDTDKYIFQQRKQHAPNSVKEIFSTQTGEKLGEIPEGNGSFQVLASTNEHQLTIIGHNFSAKKELRNHKGILDGENLKNIALQRSKNARDAINLIDELTDKYGYSDDGFRFFIADPSEVWMMEMTGKGTMNRGAVWVARLIPDGRMAVHGTEPAIGNFPISSRNNDVLYSQDVISFAREMGYFDGRNRDFNFKNAYTDPQSNDENSGIVRETAGLFNATIQQGSDSLSLPLFFQPSQKVSLRSVKELTKNLHHREEKDSVNTDKTVHTFIAQLRNWLPRPIGGVVWLWVGGDSIGNFQPFYIGIDEFPSSFREKYDIIGEINRVYPNRNDSVILDETKRIRHELEEKYLRFAPAVEQTARALFVSNPALAVEYLTDYCYSQSLIAKRRWREYLDELQNNRSLDF</sequence>
<organism evidence="2 3">
    <name type="scientific">Natronoflexus pectinivorans</name>
    <dbReference type="NCBI Taxonomy" id="682526"/>
    <lineage>
        <taxon>Bacteria</taxon>
        <taxon>Pseudomonadati</taxon>
        <taxon>Bacteroidota</taxon>
        <taxon>Bacteroidia</taxon>
        <taxon>Marinilabiliales</taxon>
        <taxon>Marinilabiliaceae</taxon>
        <taxon>Natronoflexus</taxon>
    </lineage>
</organism>
<keyword evidence="1" id="KW-0378">Hydrolase</keyword>
<protein>
    <recommendedName>
        <fullName evidence="1">Dipeptidase</fullName>
        <ecNumber evidence="1">3.4.-.-</ecNumber>
    </recommendedName>
</protein>